<reference evidence="1 2" key="1">
    <citation type="submission" date="2023-06" db="EMBL/GenBank/DDBJ databases">
        <title>Five Gram-positive bacteria isolated from mangrove sediments in Shenzhen, Guangdong, China.</title>
        <authorList>
            <person name="Yu S."/>
            <person name="Zheng W."/>
            <person name="Huang Y."/>
        </authorList>
    </citation>
    <scope>NUCLEOTIDE SEQUENCE [LARGE SCALE GENOMIC DNA]</scope>
    <source>
        <strain evidence="1 2">SaN35-3</strain>
    </source>
</reference>
<evidence type="ECO:0000313" key="1">
    <source>
        <dbReference type="EMBL" id="WLR42495.1"/>
    </source>
</evidence>
<dbReference type="PANTHER" id="PTHR33639:SF2">
    <property type="entry name" value="DUF393 DOMAIN-CONTAINING PROTEIN"/>
    <property type="match status" value="1"/>
</dbReference>
<protein>
    <submittedName>
        <fullName evidence="1">Thiol-disulfide oxidoreductase DCC family protein</fullName>
    </submittedName>
</protein>
<organism evidence="1 2">
    <name type="scientific">Bacillus carboniphilus</name>
    <dbReference type="NCBI Taxonomy" id="86663"/>
    <lineage>
        <taxon>Bacteria</taxon>
        <taxon>Bacillati</taxon>
        <taxon>Bacillota</taxon>
        <taxon>Bacilli</taxon>
        <taxon>Bacillales</taxon>
        <taxon>Bacillaceae</taxon>
        <taxon>Bacillus</taxon>
    </lineage>
</organism>
<dbReference type="InterPro" id="IPR052927">
    <property type="entry name" value="DCC_oxidoreductase"/>
</dbReference>
<proteinExistence type="predicted"/>
<dbReference type="EMBL" id="CP129013">
    <property type="protein sequence ID" value="WLR42495.1"/>
    <property type="molecule type" value="Genomic_DNA"/>
</dbReference>
<dbReference type="InterPro" id="IPR007263">
    <property type="entry name" value="DCC1-like"/>
</dbReference>
<gene>
    <name evidence="1" type="ORF">LC087_17640</name>
</gene>
<name>A0ABY9JVP8_9BACI</name>
<dbReference type="RefSeq" id="WP_226541016.1">
    <property type="nucleotide sequence ID" value="NZ_CP129013.1"/>
</dbReference>
<dbReference type="Proteomes" id="UP001197974">
    <property type="component" value="Chromosome"/>
</dbReference>
<dbReference type="PANTHER" id="PTHR33639">
    <property type="entry name" value="THIOL-DISULFIDE OXIDOREDUCTASE DCC"/>
    <property type="match status" value="1"/>
</dbReference>
<keyword evidence="2" id="KW-1185">Reference proteome</keyword>
<dbReference type="Pfam" id="PF04134">
    <property type="entry name" value="DCC1-like"/>
    <property type="match status" value="1"/>
</dbReference>
<sequence>MNKPILLFDGVCNLCNDLVRFIIKRDHHARFLFASLQSESGQNYLNKFGLCQTNFDSFVYVEGDKYYTKSTAALHMFKTLGGFWRLLFIFILVPKPIRDFIYNYVAKNRYKWFGQQDSCMMPTPELKKRFLE</sequence>
<accession>A0ABY9JVP8</accession>
<evidence type="ECO:0000313" key="2">
    <source>
        <dbReference type="Proteomes" id="UP001197974"/>
    </source>
</evidence>